<comment type="subcellular location">
    <subcellularLocation>
        <location evidence="13">Nucleus</location>
    </subcellularLocation>
    <subcellularLocation>
        <location evidence="13">Chromosome</location>
        <location evidence="13">Telomere</location>
    </subcellularLocation>
</comment>
<dbReference type="GO" id="GO:0046872">
    <property type="term" value="F:metal ion binding"/>
    <property type="evidence" value="ECO:0007669"/>
    <property type="project" value="UniProtKB-KW"/>
</dbReference>
<keyword evidence="16" id="KW-1185">Reference proteome</keyword>
<keyword evidence="9 13" id="KW-0779">Telomere</keyword>
<sequence>MSPPSSAVDRKAKGKAKDRELPSRVLLRRFFPLVLPLPTYLAVLLPDPRKSKTVLSNRIDFHDGPSRRPESQEVRCPWWLAEEATEPRLGFLQRRGVPEATLSDLRTSTWRALQDIVVCISSPEEVSRLQALLDADLGATGTASQSDSGSDEESDGVFGKIFASEGVPDKGQWKDWTVPDPDSPSQIEGESISELVRHAQQTIIKRNSGYRPVSKLSGQNVLTLGYRPADVRSDTIRVARMGGAPTTLANFYVNTNVTQLTTGVEWQFLLNSVGAKVFLHLLIATSLFQAVPDSTDCLVQMCGKPVHELSELSRATSKPSVAEGSATSTIEKRGKKRKRGRARSDSATEPVAVPSATALVSAQGRKSFPRSVSRQSFGRVSSAASFNGDFQSLPADFTFKSASKGSKGLLYPTCLRKPSEITFVRPRLFYARPLRSKQGKVHIGLPFLHAIIRSAEPKILGKMTTLSPSQEARISKVSKARVTKPSHPFKVAAARQLGLRVRHILKYIFPRQYGLHNVFTSVVDRNLTTQAFPDYTMREADIRLRGRCKTPKRVMTVRGLVKTMLRRIDNFDFKRTLDRCCPSRIPHRPLTQSERAELAADLSEVHPSNIASQVQRTMQASQMSTSEGSRSAHPPGTQAAAHSSQKVQTPTSSHAQATTSRAKITIEKQAKEKPRFYKYAVSTGQVSYFVYVVLKSIIPQGFLGSQHNMNVLLRKASKFIKGRRYESLTMHEVMQGIRISEIDWLRPVNARAQQQRPTVAESQVRHDLFAELVYWIFDSILIPLLRTTFYITESAAFRNRTLYFRQDDWATASAPLLDTLKTSLFTPITHREALQIMSGRNLGYSHIRLLPKEAGVRPIVNLRRRSVKQTQTGDAKASNPSKADVYEKYALNRSINNILQSTFHILTYERSSQPDLMGSSVFGMTDIFRRLKDFQRELASLRKSPTPPQLYFVKVDVQAAFDTIEQGKLLTIVRRLLKGDDYLIQRFTEIMPTGGKIKKNYMKRACLDSEHGTFLELAQELANSLRHVIFVDGVVYAHEERRRVLTLLEQHIQGNLVKIGREFFKQKIGIPQGSSLSTLLCSVFYADMERSDPSLLPIGSVQRHNETNIAAGQKEGSTSSKSAVSLLMRYTDDFLFVSTSRRKAKAFFKTMLKGHPEYGCFISPGKTLANFDLSFPDGGFVPRVRERTVKRRRPGNGPKGSTHDGGTGNRPGSGSKVVRVGAQLPWCGVLLNTVNLSVSSDLTRYHDLHIADTLTVETGRKPGATLVTKLLQSIQSRSHLILLDTGLNGDNGAHINIYHTCLLAALKVLVYARLIGVDPLAQSEWMIDTLKRAATFQYTTIAARVKHTFRAPSSDAATASSSSSSRSKASFVQCSLKQNNVKWLALHAFRRVFSTRSAQWHAVIRGLDQEISGVRPGRGTARWKSTLFLGSTSANVSASTASSSSKIMVAASADAAAVHNNTNVRTQHGDAGAETDGPSLQKGHAQGGGVSFVHAGRGGRERGGGFTTDTTIMTRASTTTTRREQSHRAVRMLALSRVPDQAMAMGGADLLANVRY</sequence>
<dbReference type="PANTHER" id="PTHR12066:SF0">
    <property type="entry name" value="TELOMERASE REVERSE TRANSCRIPTASE"/>
    <property type="match status" value="1"/>
</dbReference>
<keyword evidence="10 13" id="KW-0695">RNA-directed DNA polymerase</keyword>
<feature type="compositionally biased region" description="Polar residues" evidence="14">
    <location>
        <begin position="640"/>
        <end position="662"/>
    </location>
</feature>
<feature type="compositionally biased region" description="Polar residues" evidence="14">
    <location>
        <begin position="313"/>
        <end position="329"/>
    </location>
</feature>
<evidence type="ECO:0000256" key="4">
    <source>
        <dbReference type="ARBA" id="ARBA00022454"/>
    </source>
</evidence>
<dbReference type="CDD" id="cd01648">
    <property type="entry name" value="TERT"/>
    <property type="match status" value="1"/>
</dbReference>
<feature type="region of interest" description="Disordered" evidence="14">
    <location>
        <begin position="1186"/>
        <end position="1214"/>
    </location>
</feature>
<dbReference type="GO" id="GO:0003720">
    <property type="term" value="F:telomerase activity"/>
    <property type="evidence" value="ECO:0007669"/>
    <property type="project" value="InterPro"/>
</dbReference>
<evidence type="ECO:0000256" key="12">
    <source>
        <dbReference type="ARBA" id="ARBA00048173"/>
    </source>
</evidence>
<comment type="function">
    <text evidence="13">Telomerase is a ribonucleoprotein enzyme essential for the replication of chromosome termini in most eukaryotes. It elongates telomeres. It is a reverse transcriptase that adds simple sequence repeats to chromosome ends by copying a template sequence within the RNA component of the enzyme.</text>
</comment>
<evidence type="ECO:0000256" key="7">
    <source>
        <dbReference type="ARBA" id="ARBA00022723"/>
    </source>
</evidence>
<dbReference type="Gene3D" id="1.10.357.90">
    <property type="match status" value="1"/>
</dbReference>
<gene>
    <name evidence="15" type="ORF">A4X13_0g4089</name>
</gene>
<evidence type="ECO:0000256" key="5">
    <source>
        <dbReference type="ARBA" id="ARBA00022679"/>
    </source>
</evidence>
<feature type="region of interest" description="Disordered" evidence="14">
    <location>
        <begin position="168"/>
        <end position="187"/>
    </location>
</feature>
<protein>
    <recommendedName>
        <fullName evidence="3 13">Telomerase reverse transcriptase</fullName>
        <ecNumber evidence="2 13">2.7.7.49</ecNumber>
    </recommendedName>
    <alternativeName>
        <fullName evidence="13">Telomerase catalytic subunit</fullName>
    </alternativeName>
</protein>
<reference evidence="15" key="1">
    <citation type="submission" date="2016-04" db="EMBL/GenBank/DDBJ databases">
        <authorList>
            <person name="Nguyen H.D."/>
            <person name="Samba Siva P."/>
            <person name="Cullis J."/>
            <person name="Levesque C.A."/>
            <person name="Hambleton S."/>
        </authorList>
    </citation>
    <scope>NUCLEOTIDE SEQUENCE</scope>
    <source>
        <strain evidence="15">DAOMC 236416</strain>
    </source>
</reference>
<feature type="region of interest" description="Disordered" evidence="14">
    <location>
        <begin position="613"/>
        <end position="662"/>
    </location>
</feature>
<keyword evidence="8 13" id="KW-0460">Magnesium</keyword>
<dbReference type="GO" id="GO:0070034">
    <property type="term" value="F:telomerase RNA binding"/>
    <property type="evidence" value="ECO:0007669"/>
    <property type="project" value="TreeGrafter"/>
</dbReference>
<keyword evidence="7 13" id="KW-0479">Metal-binding</keyword>
<dbReference type="InterPro" id="IPR000477">
    <property type="entry name" value="RT_dom"/>
</dbReference>
<dbReference type="EMBL" id="LWDF02000257">
    <property type="protein sequence ID" value="KAE8251233.1"/>
    <property type="molecule type" value="Genomic_DNA"/>
</dbReference>
<dbReference type="GO" id="GO:0000781">
    <property type="term" value="C:chromosome, telomeric region"/>
    <property type="evidence" value="ECO:0007669"/>
    <property type="project" value="UniProtKB-SubCell"/>
</dbReference>
<proteinExistence type="inferred from homology"/>
<feature type="compositionally biased region" description="Polar residues" evidence="14">
    <location>
        <begin position="613"/>
        <end position="629"/>
    </location>
</feature>
<evidence type="ECO:0000256" key="9">
    <source>
        <dbReference type="ARBA" id="ARBA00022895"/>
    </source>
</evidence>
<keyword evidence="5 13" id="KW-0808">Transferase</keyword>
<evidence type="ECO:0000256" key="14">
    <source>
        <dbReference type="SAM" id="MobiDB-lite"/>
    </source>
</evidence>
<dbReference type="PANTHER" id="PTHR12066">
    <property type="entry name" value="TELOMERASE REVERSE TRANSCRIPTASE"/>
    <property type="match status" value="1"/>
</dbReference>
<evidence type="ECO:0000256" key="11">
    <source>
        <dbReference type="ARBA" id="ARBA00023242"/>
    </source>
</evidence>
<comment type="similarity">
    <text evidence="1 13">Belongs to the reverse transcriptase family. Telomerase subfamily.</text>
</comment>
<dbReference type="GO" id="GO:0042162">
    <property type="term" value="F:telomeric DNA binding"/>
    <property type="evidence" value="ECO:0007669"/>
    <property type="project" value="TreeGrafter"/>
</dbReference>
<dbReference type="PROSITE" id="PS50878">
    <property type="entry name" value="RT_POL"/>
    <property type="match status" value="1"/>
</dbReference>
<evidence type="ECO:0000313" key="16">
    <source>
        <dbReference type="Proteomes" id="UP000077521"/>
    </source>
</evidence>
<evidence type="ECO:0000256" key="13">
    <source>
        <dbReference type="RuleBase" id="RU365061"/>
    </source>
</evidence>
<dbReference type="Gene3D" id="3.30.70.2630">
    <property type="match status" value="1"/>
</dbReference>
<evidence type="ECO:0000256" key="2">
    <source>
        <dbReference type="ARBA" id="ARBA00012493"/>
    </source>
</evidence>
<dbReference type="Pfam" id="PF12009">
    <property type="entry name" value="Telomerase_RBD"/>
    <property type="match status" value="1"/>
</dbReference>
<comment type="caution">
    <text evidence="15">The sequence shown here is derived from an EMBL/GenBank/DDBJ whole genome shotgun (WGS) entry which is preliminary data.</text>
</comment>
<dbReference type="EC" id="2.7.7.49" evidence="2 13"/>
<evidence type="ECO:0000256" key="1">
    <source>
        <dbReference type="ARBA" id="ARBA00008001"/>
    </source>
</evidence>
<feature type="region of interest" description="Disordered" evidence="14">
    <location>
        <begin position="313"/>
        <end position="351"/>
    </location>
</feature>
<keyword evidence="6 13" id="KW-0548">Nucleotidyltransferase</keyword>
<comment type="catalytic activity">
    <reaction evidence="12 13">
        <text>DNA(n) + a 2'-deoxyribonucleoside 5'-triphosphate = DNA(n+1) + diphosphate</text>
        <dbReference type="Rhea" id="RHEA:22508"/>
        <dbReference type="Rhea" id="RHEA-COMP:17339"/>
        <dbReference type="Rhea" id="RHEA-COMP:17340"/>
        <dbReference type="ChEBI" id="CHEBI:33019"/>
        <dbReference type="ChEBI" id="CHEBI:61560"/>
        <dbReference type="ChEBI" id="CHEBI:173112"/>
        <dbReference type="EC" id="2.7.7.49"/>
    </reaction>
</comment>
<name>A0A177TQ17_9BASI</name>
<dbReference type="Gene3D" id="1.10.132.70">
    <property type="match status" value="1"/>
</dbReference>
<feature type="region of interest" description="Disordered" evidence="14">
    <location>
        <begin position="1466"/>
        <end position="1487"/>
    </location>
</feature>
<dbReference type="InterPro" id="IPR003545">
    <property type="entry name" value="Telomerase_RT"/>
</dbReference>
<evidence type="ECO:0000256" key="3">
    <source>
        <dbReference type="ARBA" id="ARBA00016182"/>
    </source>
</evidence>
<evidence type="ECO:0000256" key="6">
    <source>
        <dbReference type="ARBA" id="ARBA00022695"/>
    </source>
</evidence>
<reference evidence="15" key="2">
    <citation type="journal article" date="2019" name="IMA Fungus">
        <title>Genome sequencing and comparison of five Tilletia species to identify candidate genes for the detection of regulated species infecting wheat.</title>
        <authorList>
            <person name="Nguyen H.D.T."/>
            <person name="Sultana T."/>
            <person name="Kesanakurti P."/>
            <person name="Hambleton S."/>
        </authorList>
    </citation>
    <scope>NUCLEOTIDE SEQUENCE</scope>
    <source>
        <strain evidence="15">DAOMC 236416</strain>
    </source>
</reference>
<evidence type="ECO:0000313" key="15">
    <source>
        <dbReference type="EMBL" id="KAE8251233.1"/>
    </source>
</evidence>
<dbReference type="SMART" id="SM00975">
    <property type="entry name" value="Telomerase_RBD"/>
    <property type="match status" value="1"/>
</dbReference>
<dbReference type="GO" id="GO:0000333">
    <property type="term" value="C:telomerase catalytic core complex"/>
    <property type="evidence" value="ECO:0007669"/>
    <property type="project" value="TreeGrafter"/>
</dbReference>
<keyword evidence="4 13" id="KW-0158">Chromosome</keyword>
<evidence type="ECO:0000256" key="8">
    <source>
        <dbReference type="ARBA" id="ARBA00022842"/>
    </source>
</evidence>
<organism evidence="15 16">
    <name type="scientific">Tilletia indica</name>
    <dbReference type="NCBI Taxonomy" id="43049"/>
    <lineage>
        <taxon>Eukaryota</taxon>
        <taxon>Fungi</taxon>
        <taxon>Dikarya</taxon>
        <taxon>Basidiomycota</taxon>
        <taxon>Ustilaginomycotina</taxon>
        <taxon>Exobasidiomycetes</taxon>
        <taxon>Tilletiales</taxon>
        <taxon>Tilletiaceae</taxon>
        <taxon>Tilletia</taxon>
    </lineage>
</organism>
<dbReference type="GO" id="GO:0007004">
    <property type="term" value="P:telomere maintenance via telomerase"/>
    <property type="evidence" value="ECO:0007669"/>
    <property type="project" value="TreeGrafter"/>
</dbReference>
<keyword evidence="11 13" id="KW-0539">Nucleus</keyword>
<evidence type="ECO:0000256" key="10">
    <source>
        <dbReference type="ARBA" id="ARBA00022918"/>
    </source>
</evidence>
<dbReference type="Proteomes" id="UP000077521">
    <property type="component" value="Unassembled WGS sequence"/>
</dbReference>
<dbReference type="InterPro" id="IPR021891">
    <property type="entry name" value="Telomerase_RBD"/>
</dbReference>
<accession>A0A177TQ17</accession>
<dbReference type="PRINTS" id="PR01365">
    <property type="entry name" value="TELOMERASERT"/>
</dbReference>